<gene>
    <name evidence="1" type="ORF">POM88_036407</name>
</gene>
<evidence type="ECO:0000313" key="1">
    <source>
        <dbReference type="EMBL" id="KAK1370315.1"/>
    </source>
</evidence>
<dbReference type="PANTHER" id="PTHR47074">
    <property type="entry name" value="BNAC02G40300D PROTEIN"/>
    <property type="match status" value="1"/>
</dbReference>
<dbReference type="Proteomes" id="UP001237642">
    <property type="component" value="Unassembled WGS sequence"/>
</dbReference>
<evidence type="ECO:0000313" key="2">
    <source>
        <dbReference type="Proteomes" id="UP001237642"/>
    </source>
</evidence>
<comment type="caution">
    <text evidence="1">The sequence shown here is derived from an EMBL/GenBank/DDBJ whole genome shotgun (WGS) entry which is preliminary data.</text>
</comment>
<protein>
    <recommendedName>
        <fullName evidence="3">RNase H type-1 domain-containing protein</fullName>
    </recommendedName>
</protein>
<sequence length="163" mass="17877">MPNDLVITSSSQAQLKFSSLLVSSFVDSHSPIINYPLQWTPPSTLLVKYNCDGAFNRHSAIIGIIGRNSDGFMVDGSSSCVNAASSLQTKLIAIRETCFIINRRFLHAIVESDCKMAIDLLTYEMIPPSDCAIIVEDIKVIGSDLSIYFSCAPWSYNKAVLCC</sequence>
<dbReference type="InterPro" id="IPR036397">
    <property type="entry name" value="RNaseH_sf"/>
</dbReference>
<keyword evidence="2" id="KW-1185">Reference proteome</keyword>
<reference evidence="1" key="1">
    <citation type="submission" date="2023-02" db="EMBL/GenBank/DDBJ databases">
        <title>Genome of toxic invasive species Heracleum sosnowskyi carries increased number of genes despite the absence of recent whole-genome duplications.</title>
        <authorList>
            <person name="Schelkunov M."/>
            <person name="Shtratnikova V."/>
            <person name="Makarenko M."/>
            <person name="Klepikova A."/>
            <person name="Omelchenko D."/>
            <person name="Novikova G."/>
            <person name="Obukhova E."/>
            <person name="Bogdanov V."/>
            <person name="Penin A."/>
            <person name="Logacheva M."/>
        </authorList>
    </citation>
    <scope>NUCLEOTIDE SEQUENCE</scope>
    <source>
        <strain evidence="1">Hsosn_3</strain>
        <tissue evidence="1">Leaf</tissue>
    </source>
</reference>
<evidence type="ECO:0008006" key="3">
    <source>
        <dbReference type="Google" id="ProtNLM"/>
    </source>
</evidence>
<organism evidence="1 2">
    <name type="scientific">Heracleum sosnowskyi</name>
    <dbReference type="NCBI Taxonomy" id="360622"/>
    <lineage>
        <taxon>Eukaryota</taxon>
        <taxon>Viridiplantae</taxon>
        <taxon>Streptophyta</taxon>
        <taxon>Embryophyta</taxon>
        <taxon>Tracheophyta</taxon>
        <taxon>Spermatophyta</taxon>
        <taxon>Magnoliopsida</taxon>
        <taxon>eudicotyledons</taxon>
        <taxon>Gunneridae</taxon>
        <taxon>Pentapetalae</taxon>
        <taxon>asterids</taxon>
        <taxon>campanulids</taxon>
        <taxon>Apiales</taxon>
        <taxon>Apiaceae</taxon>
        <taxon>Apioideae</taxon>
        <taxon>apioid superclade</taxon>
        <taxon>Tordylieae</taxon>
        <taxon>Tordyliinae</taxon>
        <taxon>Heracleum</taxon>
    </lineage>
</organism>
<dbReference type="AlphaFoldDB" id="A0AAD8HQK6"/>
<dbReference type="EMBL" id="JAUIZM010000008">
    <property type="protein sequence ID" value="KAK1370315.1"/>
    <property type="molecule type" value="Genomic_DNA"/>
</dbReference>
<accession>A0AAD8HQK6</accession>
<proteinExistence type="predicted"/>
<dbReference type="Gene3D" id="3.30.420.10">
    <property type="entry name" value="Ribonuclease H-like superfamily/Ribonuclease H"/>
    <property type="match status" value="1"/>
</dbReference>
<reference evidence="1" key="2">
    <citation type="submission" date="2023-05" db="EMBL/GenBank/DDBJ databases">
        <authorList>
            <person name="Schelkunov M.I."/>
        </authorList>
    </citation>
    <scope>NUCLEOTIDE SEQUENCE</scope>
    <source>
        <strain evidence="1">Hsosn_3</strain>
        <tissue evidence="1">Leaf</tissue>
    </source>
</reference>
<dbReference type="InterPro" id="IPR052929">
    <property type="entry name" value="RNase_H-like_EbsB-rel"/>
</dbReference>
<dbReference type="PANTHER" id="PTHR47074:SF11">
    <property type="entry name" value="REVERSE TRANSCRIPTASE-LIKE PROTEIN"/>
    <property type="match status" value="1"/>
</dbReference>
<name>A0AAD8HQK6_9APIA</name>
<dbReference type="GO" id="GO:0003676">
    <property type="term" value="F:nucleic acid binding"/>
    <property type="evidence" value="ECO:0007669"/>
    <property type="project" value="InterPro"/>
</dbReference>